<dbReference type="EMBL" id="FLUM01000001">
    <property type="protein sequence ID" value="SBV98444.1"/>
    <property type="molecule type" value="Genomic_DNA"/>
</dbReference>
<organism evidence="1">
    <name type="scientific">uncultured Dysgonomonas sp</name>
    <dbReference type="NCBI Taxonomy" id="206096"/>
    <lineage>
        <taxon>Bacteria</taxon>
        <taxon>Pseudomonadati</taxon>
        <taxon>Bacteroidota</taxon>
        <taxon>Bacteroidia</taxon>
        <taxon>Bacteroidales</taxon>
        <taxon>Dysgonomonadaceae</taxon>
        <taxon>Dysgonomonas</taxon>
        <taxon>environmental samples</taxon>
    </lineage>
</organism>
<proteinExistence type="predicted"/>
<sequence length="404" mass="46483">MITDVTYPNKHCFTGNPILVKVQANTTDDINLKLKVDTEPEIVLTITPYTPVYTPLSEGTFDISDILDTYFKKVSITEGSLITLAHDFRIQYTVTIDGYSGSSFEGYAYRGGINNKNYSLLESWGWDMFRYRLDSPDRRNFLFSTRTNSNQIRLRERELYPFVFIHPGTPISFVTSNGRIITYPALVKGNACTMDFETLRNMFVSLFNELPSFISVLIDGKSFFNVTITPAQIAEEHVILRFKNSLGAYEQIEVTGAAVRTSQFSEENTWLTPHRDGYYEELRDRLTTKEGVTVQTGYKSKDELAFIKDLLKSDEIYYIDPEAIYNQKSNRCHVTTEKYEYTKRNASPESIPLKIRFVTEETFESPDIILDYAKSVFENITAQGKPEINGEGFIYDDDYMFYAE</sequence>
<name>A0A212JG92_9BACT</name>
<gene>
    <name evidence="1" type="ORF">KL86DYS1_12174</name>
</gene>
<evidence type="ECO:0000313" key="1">
    <source>
        <dbReference type="EMBL" id="SBV98444.1"/>
    </source>
</evidence>
<dbReference type="AlphaFoldDB" id="A0A212JG92"/>
<protein>
    <submittedName>
        <fullName evidence="1">Uncharacterized protein</fullName>
    </submittedName>
</protein>
<reference evidence="1" key="1">
    <citation type="submission" date="2016-04" db="EMBL/GenBank/DDBJ databases">
        <authorList>
            <person name="Evans L.H."/>
            <person name="Alamgir A."/>
            <person name="Owens N."/>
            <person name="Weber N.D."/>
            <person name="Virtaneva K."/>
            <person name="Barbian K."/>
            <person name="Babar A."/>
            <person name="Rosenke K."/>
        </authorList>
    </citation>
    <scope>NUCLEOTIDE SEQUENCE</scope>
    <source>
        <strain evidence="1">86-1</strain>
    </source>
</reference>
<dbReference type="RefSeq" id="WP_296940809.1">
    <property type="nucleotide sequence ID" value="NZ_LT599032.1"/>
</dbReference>
<accession>A0A212JG92</accession>